<evidence type="ECO:0000313" key="2">
    <source>
        <dbReference type="EMBL" id="ODV64408.1"/>
    </source>
</evidence>
<dbReference type="Proteomes" id="UP000095038">
    <property type="component" value="Unassembled WGS sequence"/>
</dbReference>
<accession>A0A1D2VS45</accession>
<dbReference type="RefSeq" id="XP_020050715.1">
    <property type="nucleotide sequence ID" value="XM_020188849.1"/>
</dbReference>
<evidence type="ECO:0000313" key="3">
    <source>
        <dbReference type="Proteomes" id="UP000095038"/>
    </source>
</evidence>
<name>A0A1D2VS45_9ASCO</name>
<protein>
    <submittedName>
        <fullName evidence="2">Uncharacterized protein</fullName>
    </submittedName>
</protein>
<evidence type="ECO:0000256" key="1">
    <source>
        <dbReference type="SAM" id="MobiDB-lite"/>
    </source>
</evidence>
<dbReference type="InParanoid" id="A0A1D2VS45"/>
<dbReference type="FunCoup" id="A0A1D2VS45">
    <property type="interactions" value="17"/>
</dbReference>
<dbReference type="InterPro" id="IPR018555">
    <property type="entry name" value="C630.06c-like"/>
</dbReference>
<dbReference type="AlphaFoldDB" id="A0A1D2VS45"/>
<dbReference type="STRING" id="1344418.A0A1D2VS45"/>
<feature type="compositionally biased region" description="Basic and acidic residues" evidence="1">
    <location>
        <begin position="222"/>
        <end position="240"/>
    </location>
</feature>
<feature type="compositionally biased region" description="Basic residues" evidence="1">
    <location>
        <begin position="241"/>
        <end position="260"/>
    </location>
</feature>
<organism evidence="2 3">
    <name type="scientific">Ascoidea rubescens DSM 1968</name>
    <dbReference type="NCBI Taxonomy" id="1344418"/>
    <lineage>
        <taxon>Eukaryota</taxon>
        <taxon>Fungi</taxon>
        <taxon>Dikarya</taxon>
        <taxon>Ascomycota</taxon>
        <taxon>Saccharomycotina</taxon>
        <taxon>Saccharomycetes</taxon>
        <taxon>Ascoideaceae</taxon>
        <taxon>Ascoidea</taxon>
    </lineage>
</organism>
<dbReference type="EMBL" id="KV454475">
    <property type="protein sequence ID" value="ODV64408.1"/>
    <property type="molecule type" value="Genomic_DNA"/>
</dbReference>
<feature type="compositionally biased region" description="Basic residues" evidence="1">
    <location>
        <begin position="209"/>
        <end position="221"/>
    </location>
</feature>
<reference evidence="3" key="1">
    <citation type="submission" date="2016-05" db="EMBL/GenBank/DDBJ databases">
        <title>Comparative genomics of biotechnologically important yeasts.</title>
        <authorList>
            <consortium name="DOE Joint Genome Institute"/>
            <person name="Riley R."/>
            <person name="Haridas S."/>
            <person name="Wolfe K.H."/>
            <person name="Lopes M.R."/>
            <person name="Hittinger C.T."/>
            <person name="Goker M."/>
            <person name="Salamov A."/>
            <person name="Wisecaver J."/>
            <person name="Long T.M."/>
            <person name="Aerts A.L."/>
            <person name="Barry K."/>
            <person name="Choi C."/>
            <person name="Clum A."/>
            <person name="Coughlan A.Y."/>
            <person name="Deshpande S."/>
            <person name="Douglass A.P."/>
            <person name="Hanson S.J."/>
            <person name="Klenk H.-P."/>
            <person name="Labutti K."/>
            <person name="Lapidus A."/>
            <person name="Lindquist E."/>
            <person name="Lipzen A."/>
            <person name="Meier-Kolthoff J.P."/>
            <person name="Ohm R.A."/>
            <person name="Otillar R.P."/>
            <person name="Pangilinan J."/>
            <person name="Peng Y."/>
            <person name="Rokas A."/>
            <person name="Rosa C.A."/>
            <person name="Scheuner C."/>
            <person name="Sibirny A.A."/>
            <person name="Slot J.C."/>
            <person name="Stielow J.B."/>
            <person name="Sun H."/>
            <person name="Kurtzman C.P."/>
            <person name="Blackwell M."/>
            <person name="Grigoriev I.V."/>
            <person name="Jeffries T.W."/>
        </authorList>
    </citation>
    <scope>NUCLEOTIDE SEQUENCE [LARGE SCALE GENOMIC DNA]</scope>
    <source>
        <strain evidence="3">DSM 1968</strain>
    </source>
</reference>
<dbReference type="Pfam" id="PF09428">
    <property type="entry name" value="DUF2011"/>
    <property type="match status" value="1"/>
</dbReference>
<sequence length="278" mass="32231">MFYQSPNIKTRNISSITAMEPGLVKVSRKSLYDSGSDFDSDSDLSQNEQPLLPNIKFDFVDKVNVQNDLNLGLGDKHSKLNPGTETDEEAKTSKEEFFFPLFSTSNTSNDNGNENAKLIKINIKENDDAEILDSIAKNQKRPNSYYFASYSDDEKSQFLQIALTGEDIIKQSQHFNTMKYIKSKYNGKLIDLKQYNNDIERQLIISKKSKKLRPGKKKRLKHSESQKRKNERIKKDIEIKKLKKKLLKKKHRKRPAKKNKNKVDSSEKTTSRPKYRTE</sequence>
<feature type="region of interest" description="Disordered" evidence="1">
    <location>
        <begin position="209"/>
        <end position="278"/>
    </location>
</feature>
<dbReference type="OrthoDB" id="3994490at2759"/>
<proteinExistence type="predicted"/>
<feature type="compositionally biased region" description="Basic and acidic residues" evidence="1">
    <location>
        <begin position="261"/>
        <end position="278"/>
    </location>
</feature>
<gene>
    <name evidence="2" type="ORF">ASCRUDRAFT_11717</name>
</gene>
<dbReference type="GeneID" id="30962485"/>
<keyword evidence="3" id="KW-1185">Reference proteome</keyword>